<dbReference type="InterPro" id="IPR056823">
    <property type="entry name" value="TEN-like_YD-shell"/>
</dbReference>
<dbReference type="EMBL" id="JBHULH010000001">
    <property type="protein sequence ID" value="MFD2565910.1"/>
    <property type="molecule type" value="Genomic_DNA"/>
</dbReference>
<evidence type="ECO:0000313" key="4">
    <source>
        <dbReference type="Proteomes" id="UP001597508"/>
    </source>
</evidence>
<comment type="caution">
    <text evidence="3">The sequence shown here is derived from an EMBL/GenBank/DDBJ whole genome shotgun (WGS) entry which is preliminary data.</text>
</comment>
<proteinExistence type="predicted"/>
<feature type="domain" description="Teneurin-like YD-shell" evidence="2">
    <location>
        <begin position="667"/>
        <end position="762"/>
    </location>
</feature>
<dbReference type="Pfam" id="PF25023">
    <property type="entry name" value="TEN_YD-shell"/>
    <property type="match status" value="3"/>
</dbReference>
<dbReference type="NCBIfam" id="TIGR01643">
    <property type="entry name" value="YD_repeat_2x"/>
    <property type="match status" value="6"/>
</dbReference>
<accession>A0ABW5LM66</accession>
<keyword evidence="4" id="KW-1185">Reference proteome</keyword>
<dbReference type="PANTHER" id="PTHR32305">
    <property type="match status" value="1"/>
</dbReference>
<dbReference type="NCBIfam" id="TIGR03696">
    <property type="entry name" value="Rhs_assc_core"/>
    <property type="match status" value="1"/>
</dbReference>
<reference evidence="4" key="1">
    <citation type="journal article" date="2019" name="Int. J. Syst. Evol. Microbiol.">
        <title>The Global Catalogue of Microorganisms (GCM) 10K type strain sequencing project: providing services to taxonomists for standard genome sequencing and annotation.</title>
        <authorList>
            <consortium name="The Broad Institute Genomics Platform"/>
            <consortium name="The Broad Institute Genome Sequencing Center for Infectious Disease"/>
            <person name="Wu L."/>
            <person name="Ma J."/>
        </authorList>
    </citation>
    <scope>NUCLEOTIDE SEQUENCE [LARGE SCALE GENOMIC DNA]</scope>
    <source>
        <strain evidence="4">KCTC 52127</strain>
    </source>
</reference>
<dbReference type="RefSeq" id="WP_379664635.1">
    <property type="nucleotide sequence ID" value="NZ_JBHULH010000001.1"/>
</dbReference>
<dbReference type="Gene3D" id="2.180.10.10">
    <property type="entry name" value="RHS repeat-associated core"/>
    <property type="match status" value="3"/>
</dbReference>
<gene>
    <name evidence="3" type="ORF">ACFSRZ_00925</name>
</gene>
<keyword evidence="1" id="KW-0677">Repeat</keyword>
<dbReference type="InterPro" id="IPR050708">
    <property type="entry name" value="T6SS_VgrG/RHS"/>
</dbReference>
<name>A0ABW5LM66_9FLAO</name>
<protein>
    <submittedName>
        <fullName evidence="3">RHS repeat-associated core domain-containing protein</fullName>
    </submittedName>
</protein>
<feature type="domain" description="Teneurin-like YD-shell" evidence="2">
    <location>
        <begin position="542"/>
        <end position="665"/>
    </location>
</feature>
<evidence type="ECO:0000256" key="1">
    <source>
        <dbReference type="ARBA" id="ARBA00022737"/>
    </source>
</evidence>
<organism evidence="3 4">
    <name type="scientific">Pseudotenacibaculum haliotis</name>
    <dbReference type="NCBI Taxonomy" id="1862138"/>
    <lineage>
        <taxon>Bacteria</taxon>
        <taxon>Pseudomonadati</taxon>
        <taxon>Bacteroidota</taxon>
        <taxon>Flavobacteriia</taxon>
        <taxon>Flavobacteriales</taxon>
        <taxon>Flavobacteriaceae</taxon>
        <taxon>Pseudotenacibaculum</taxon>
    </lineage>
</organism>
<evidence type="ECO:0000259" key="2">
    <source>
        <dbReference type="Pfam" id="PF25023"/>
    </source>
</evidence>
<dbReference type="PANTHER" id="PTHR32305:SF15">
    <property type="entry name" value="PROTEIN RHSA-RELATED"/>
    <property type="match status" value="1"/>
</dbReference>
<feature type="domain" description="Teneurin-like YD-shell" evidence="2">
    <location>
        <begin position="940"/>
        <end position="1149"/>
    </location>
</feature>
<dbReference type="Proteomes" id="UP001597508">
    <property type="component" value="Unassembled WGS sequence"/>
</dbReference>
<evidence type="ECO:0000313" key="3">
    <source>
        <dbReference type="EMBL" id="MFD2565910.1"/>
    </source>
</evidence>
<sequence length="1307" mass="149535">MKHWIFFILFFSLNTGFSQTVNKTYLTNEVFRSIYGNGADPDEYPAANYPAVYPDLQGSGGFEKKARLLIYLEFQDNIPVLRRDLCSFNAGSIPYRTSVIKTLLEAYKVPLNLTGSLPYNDVNASTLYYQHILTAYNLGMLSSSSSFIPQGSINANELEGYIDFLEGSSLVDPPTQSELKDSNNYFNPGLYSPETLGQFRGIEHGVFSHYAKNSFAIPDRKMNLNFSHFYSTSMVEIPDDYFPIRPLGKGWSHTYNSYIIRENNVGDQNIDYYYIVWPDGTIHVYNEDENEYVTLGVYDEIDQGSTVITITKKNQVRYKYQRLDSDRLLYYLVEIRDPNDNKTTIDYENAEEDDTKRIEYVEAPSGKRLNFEYTNNTDYIEKVIDPIGREIRFDMDEDDDNRLEKFYDAKNNRTRYRYIENNANAPLSEQINRFLLDEIKLPKGNKITASYDSNNAKLSSYRINNDDPVAVGVYFDHQSDSYTSEVVKPTPSGNSLTQNYTFNQNGRVTSYQSDTDNVNIEYPTSGINIFLPDNLNTNGVGIEYEYDERGNITKIDKENGDVVEEFGYDNDNNLTEYTDPNGNITKFFYDGDENLIRVEDAFGNSIFYDYDSHGQLESVTNQEGITINYTYESDGAVSSITAPADIESSFSYDGVNRLLQRIDNGLTSSYDYDDNDNITSVTNSGGFTTSYNYDDNDNLTSIVNANGIATSFSYDEQDRPVSETFGNLTKEYKYSDEGFLTEFTKPSGTDIDYEYDNDGRLKETGTITDIDYNSRNLLEDVENDAGSVSFRYDNLNRVEKITTVHGFDVEYDYEDTGKIDDIEYPDINGIELKVYYVYDDKNRVTKIGLLRNVGQDGLIIAEYDYLKDDRLKRVEYANSFNTYYNYDDAGRLNDIYHNDLTTGGSIYNATFSIDNRGNITDAIEWVPAIPSLPLNNSSGSYTYNQNNHITQANGIPYIVDLDGNTTGIDSGVTLNYDVDDRLTSYSDIDNDFEYKYNGFGQRVEVTHNGVTTKFIRDVLRDNILIELDQNNNPQYYYIYHPNGMLVARMKPNGDLQYYHGDIRGSTVAITNESSETTHLYRYSDFGEITHAVEPSNDPNRFKYIGTYGVEYDLQDLYYMRARYYLPSIGRFLTEDPIWSTNLYPYADNNPISRIDPNGELAFLIPTALVVAEISLSAIDVYYLDTIENDPYSTQDEIDEAHFSAFLGLVAPLGGYASLKNSKFYNSVEEVMGSSYRKAGEVIVNIKDKSLLETLNKASSGDWVKVYEAAKINGKRVEIHYFRNNSTGELFDIKEKYQYWHQRIFNKL</sequence>
<dbReference type="InterPro" id="IPR022385">
    <property type="entry name" value="Rhs_assc_core"/>
</dbReference>
<dbReference type="InterPro" id="IPR006530">
    <property type="entry name" value="YD"/>
</dbReference>